<protein>
    <submittedName>
        <fullName evidence="2">Uncharacterized protein</fullName>
    </submittedName>
</protein>
<organism evidence="2 3">
    <name type="scientific">Legionella cardiaca</name>
    <dbReference type="NCBI Taxonomy" id="1071983"/>
    <lineage>
        <taxon>Bacteria</taxon>
        <taxon>Pseudomonadati</taxon>
        <taxon>Pseudomonadota</taxon>
        <taxon>Gammaproteobacteria</taxon>
        <taxon>Legionellales</taxon>
        <taxon>Legionellaceae</taxon>
        <taxon>Legionella</taxon>
    </lineage>
</organism>
<keyword evidence="1" id="KW-0732">Signal</keyword>
<feature type="signal peptide" evidence="1">
    <location>
        <begin position="1"/>
        <end position="18"/>
    </location>
</feature>
<evidence type="ECO:0000313" key="3">
    <source>
        <dbReference type="Proteomes" id="UP001222087"/>
    </source>
</evidence>
<keyword evidence="3" id="KW-1185">Reference proteome</keyword>
<dbReference type="RefSeq" id="WP_275090397.1">
    <property type="nucleotide sequence ID" value="NZ_CP119078.1"/>
</dbReference>
<proteinExistence type="predicted"/>
<evidence type="ECO:0000256" key="1">
    <source>
        <dbReference type="SAM" id="SignalP"/>
    </source>
</evidence>
<sequence>MKFILGLLLGLFLLPIHATEPSEEAIKSQQTDQELCVQQRAKQCISTCENADDTNCIQMCDTTAKNECRYAGE</sequence>
<accession>A0ABY8AWL9</accession>
<dbReference type="Proteomes" id="UP001222087">
    <property type="component" value="Chromosome"/>
</dbReference>
<reference evidence="2 3" key="1">
    <citation type="submission" date="2023-02" db="EMBL/GenBank/DDBJ databases">
        <title>Genome Sequence of L. cardiaca H63T.</title>
        <authorList>
            <person name="Lopez A.E."/>
            <person name="Cianciotto N.P."/>
        </authorList>
    </citation>
    <scope>NUCLEOTIDE SEQUENCE [LARGE SCALE GENOMIC DNA]</scope>
    <source>
        <strain evidence="2 3">H63</strain>
    </source>
</reference>
<gene>
    <name evidence="2" type="ORF">PXX05_07250</name>
</gene>
<feature type="chain" id="PRO_5046644408" evidence="1">
    <location>
        <begin position="19"/>
        <end position="73"/>
    </location>
</feature>
<evidence type="ECO:0000313" key="2">
    <source>
        <dbReference type="EMBL" id="WED44576.1"/>
    </source>
</evidence>
<name>A0ABY8AWL9_9GAMM</name>
<dbReference type="EMBL" id="CP119078">
    <property type="protein sequence ID" value="WED44576.1"/>
    <property type="molecule type" value="Genomic_DNA"/>
</dbReference>